<evidence type="ECO:0000256" key="1">
    <source>
        <dbReference type="SAM" id="Phobius"/>
    </source>
</evidence>
<dbReference type="AlphaFoldDB" id="A0A6B0UKF9"/>
<accession>A0A6B0UKF9</accession>
<reference evidence="2" key="1">
    <citation type="submission" date="2019-12" db="EMBL/GenBank/DDBJ databases">
        <title>An insight into the sialome of adult female Ixodes ricinus ticks feeding for 6 days.</title>
        <authorList>
            <person name="Perner J."/>
            <person name="Ribeiro J.M.C."/>
        </authorList>
    </citation>
    <scope>NUCLEOTIDE SEQUENCE</scope>
    <source>
        <strain evidence="2">Semi-engorged</strain>
        <tissue evidence="2">Salivary glands</tissue>
    </source>
</reference>
<feature type="transmembrane region" description="Helical" evidence="1">
    <location>
        <begin position="6"/>
        <end position="25"/>
    </location>
</feature>
<dbReference type="EMBL" id="GIFC01008117">
    <property type="protein sequence ID" value="MXU90200.1"/>
    <property type="molecule type" value="Transcribed_RNA"/>
</dbReference>
<organism evidence="2">
    <name type="scientific">Ixodes ricinus</name>
    <name type="common">Common tick</name>
    <name type="synonym">Acarus ricinus</name>
    <dbReference type="NCBI Taxonomy" id="34613"/>
    <lineage>
        <taxon>Eukaryota</taxon>
        <taxon>Metazoa</taxon>
        <taxon>Ecdysozoa</taxon>
        <taxon>Arthropoda</taxon>
        <taxon>Chelicerata</taxon>
        <taxon>Arachnida</taxon>
        <taxon>Acari</taxon>
        <taxon>Parasitiformes</taxon>
        <taxon>Ixodida</taxon>
        <taxon>Ixodoidea</taxon>
        <taxon>Ixodidae</taxon>
        <taxon>Ixodinae</taxon>
        <taxon>Ixodes</taxon>
    </lineage>
</organism>
<proteinExistence type="predicted"/>
<evidence type="ECO:0000313" key="2">
    <source>
        <dbReference type="EMBL" id="MXU90200.1"/>
    </source>
</evidence>
<keyword evidence="1" id="KW-0812">Transmembrane</keyword>
<name>A0A6B0UKF9_IXORI</name>
<keyword evidence="1" id="KW-1133">Transmembrane helix</keyword>
<sequence>MVDAFMISSISGMSWISLISSWWLLSSAIVQRFCRAEGCVIRKAGARSRINTAQKPYTTPHPASDPLFQQQQADARGNAHTAIRGAEKPCAHAWPTSPRMRLAACRGVSGSGG</sequence>
<protein>
    <submittedName>
        <fullName evidence="2">Putative secreted protein</fullName>
    </submittedName>
</protein>
<keyword evidence="1" id="KW-0472">Membrane</keyword>